<evidence type="ECO:0000313" key="12">
    <source>
        <dbReference type="Proteomes" id="UP000292052"/>
    </source>
</evidence>
<dbReference type="CDD" id="cd13190">
    <property type="entry name" value="FERM_C_FAK1"/>
    <property type="match status" value="1"/>
</dbReference>
<feature type="compositionally biased region" description="Polar residues" evidence="9">
    <location>
        <begin position="773"/>
        <end position="782"/>
    </location>
</feature>
<feature type="compositionally biased region" description="Polar residues" evidence="9">
    <location>
        <begin position="999"/>
        <end position="1009"/>
    </location>
</feature>
<comment type="subcellular location">
    <subcellularLocation>
        <location evidence="1">Cell membrane</location>
    </subcellularLocation>
</comment>
<gene>
    <name evidence="11" type="ORF">BDFB_007952</name>
</gene>
<keyword evidence="8" id="KW-0472">Membrane</keyword>
<keyword evidence="6 11" id="KW-0418">Kinase</keyword>
<keyword evidence="2" id="KW-1003">Cell membrane</keyword>
<dbReference type="SUPFAM" id="SSF50729">
    <property type="entry name" value="PH domain-like"/>
    <property type="match status" value="1"/>
</dbReference>
<dbReference type="AlphaFoldDB" id="A0A482W9S4"/>
<feature type="region of interest" description="Disordered" evidence="9">
    <location>
        <begin position="366"/>
        <end position="389"/>
    </location>
</feature>
<feature type="compositionally biased region" description="Low complexity" evidence="9">
    <location>
        <begin position="783"/>
        <end position="808"/>
    </location>
</feature>
<keyword evidence="3" id="KW-0597">Phosphoprotein</keyword>
<dbReference type="Proteomes" id="UP000292052">
    <property type="component" value="Unassembled WGS sequence"/>
</dbReference>
<dbReference type="SMART" id="SM00295">
    <property type="entry name" value="B41"/>
    <property type="match status" value="1"/>
</dbReference>
<dbReference type="PANTHER" id="PTHR46221:SF9">
    <property type="entry name" value="NON-SPECIFIC PROTEIN-TYROSINE KINASE"/>
    <property type="match status" value="1"/>
</dbReference>
<accession>A0A482W9S4</accession>
<dbReference type="InterPro" id="IPR005189">
    <property type="entry name" value="Focal_adhesion_kin_target_dom"/>
</dbReference>
<comment type="caution">
    <text evidence="11">The sequence shown here is derived from an EMBL/GenBank/DDBJ whole genome shotgun (WGS) entry which is preliminary data.</text>
</comment>
<dbReference type="InterPro" id="IPR029071">
    <property type="entry name" value="Ubiquitin-like_domsf"/>
</dbReference>
<dbReference type="InterPro" id="IPR019749">
    <property type="entry name" value="Band_41_domain"/>
</dbReference>
<evidence type="ECO:0000256" key="4">
    <source>
        <dbReference type="ARBA" id="ARBA00022679"/>
    </source>
</evidence>
<dbReference type="InterPro" id="IPR041390">
    <property type="entry name" value="FADK_N"/>
</dbReference>
<feature type="region of interest" description="Disordered" evidence="9">
    <location>
        <begin position="730"/>
        <end position="843"/>
    </location>
</feature>
<dbReference type="EMBL" id="QDEB01019869">
    <property type="protein sequence ID" value="RZC41138.1"/>
    <property type="molecule type" value="Genomic_DNA"/>
</dbReference>
<evidence type="ECO:0000256" key="9">
    <source>
        <dbReference type="SAM" id="MobiDB-lite"/>
    </source>
</evidence>
<dbReference type="GO" id="GO:0009887">
    <property type="term" value="P:animal organ morphogenesis"/>
    <property type="evidence" value="ECO:0007669"/>
    <property type="project" value="UniProtKB-ARBA"/>
</dbReference>
<dbReference type="Pfam" id="PF21477">
    <property type="entry name" value="FERM_C_FAK1"/>
    <property type="match status" value="1"/>
</dbReference>
<dbReference type="InterPro" id="IPR041784">
    <property type="entry name" value="FAK1/PYK2_FERM_C"/>
</dbReference>
<evidence type="ECO:0000313" key="11">
    <source>
        <dbReference type="EMBL" id="RZC41138.1"/>
    </source>
</evidence>
<dbReference type="PANTHER" id="PTHR46221">
    <property type="entry name" value="FERM AND PDZ DOMAIN-CONTAINING PROTEIN FAMILY MEMBER"/>
    <property type="match status" value="1"/>
</dbReference>
<evidence type="ECO:0000256" key="8">
    <source>
        <dbReference type="ARBA" id="ARBA00023136"/>
    </source>
</evidence>
<dbReference type="InterPro" id="IPR036137">
    <property type="entry name" value="Focal_adhe_kin_target_dom_sf"/>
</dbReference>
<evidence type="ECO:0000259" key="10">
    <source>
        <dbReference type="PROSITE" id="PS50057"/>
    </source>
</evidence>
<feature type="domain" description="FERM" evidence="10">
    <location>
        <begin position="46"/>
        <end position="363"/>
    </location>
</feature>
<keyword evidence="12" id="KW-1185">Reference proteome</keyword>
<dbReference type="Pfam" id="PF03623">
    <property type="entry name" value="Focal_AT"/>
    <property type="match status" value="1"/>
</dbReference>
<organism evidence="11 12">
    <name type="scientific">Asbolus verrucosus</name>
    <name type="common">Desert ironclad beetle</name>
    <dbReference type="NCBI Taxonomy" id="1661398"/>
    <lineage>
        <taxon>Eukaryota</taxon>
        <taxon>Metazoa</taxon>
        <taxon>Ecdysozoa</taxon>
        <taxon>Arthropoda</taxon>
        <taxon>Hexapoda</taxon>
        <taxon>Insecta</taxon>
        <taxon>Pterygota</taxon>
        <taxon>Neoptera</taxon>
        <taxon>Endopterygota</taxon>
        <taxon>Coleoptera</taxon>
        <taxon>Polyphaga</taxon>
        <taxon>Cucujiformia</taxon>
        <taxon>Tenebrionidae</taxon>
        <taxon>Pimeliinae</taxon>
        <taxon>Asbolus</taxon>
    </lineage>
</organism>
<dbReference type="SUPFAM" id="SSF68993">
    <property type="entry name" value="FAT domain of focal adhesion kinase"/>
    <property type="match status" value="1"/>
</dbReference>
<dbReference type="SUPFAM" id="SSF47031">
    <property type="entry name" value="Second domain of FERM"/>
    <property type="match status" value="1"/>
</dbReference>
<dbReference type="InterPro" id="IPR011993">
    <property type="entry name" value="PH-like_dom_sf"/>
</dbReference>
<feature type="compositionally biased region" description="Low complexity" evidence="9">
    <location>
        <begin position="760"/>
        <end position="772"/>
    </location>
</feature>
<keyword evidence="7" id="KW-0067">ATP-binding</keyword>
<dbReference type="Pfam" id="PF00373">
    <property type="entry name" value="FERM_M"/>
    <property type="match status" value="1"/>
</dbReference>
<keyword evidence="5" id="KW-0547">Nucleotide-binding</keyword>
<dbReference type="GO" id="GO:0005886">
    <property type="term" value="C:plasma membrane"/>
    <property type="evidence" value="ECO:0007669"/>
    <property type="project" value="UniProtKB-SubCell"/>
</dbReference>
<proteinExistence type="predicted"/>
<reference evidence="11 12" key="1">
    <citation type="submission" date="2017-03" db="EMBL/GenBank/DDBJ databases">
        <title>Genome of the blue death feigning beetle - Asbolus verrucosus.</title>
        <authorList>
            <person name="Rider S.D."/>
        </authorList>
    </citation>
    <scope>NUCLEOTIDE SEQUENCE [LARGE SCALE GENOMIC DNA]</scope>
    <source>
        <strain evidence="11">Butters</strain>
        <tissue evidence="11">Head and leg muscle</tissue>
    </source>
</reference>
<evidence type="ECO:0000256" key="2">
    <source>
        <dbReference type="ARBA" id="ARBA00022475"/>
    </source>
</evidence>
<dbReference type="InterPro" id="IPR049385">
    <property type="entry name" value="FAK1-like_FERM_C"/>
</dbReference>
<feature type="compositionally biased region" description="Polar residues" evidence="9">
    <location>
        <begin position="529"/>
        <end position="541"/>
    </location>
</feature>
<dbReference type="OrthoDB" id="9976756at2759"/>
<dbReference type="GO" id="GO:0007172">
    <property type="term" value="P:signal complex assembly"/>
    <property type="evidence" value="ECO:0007669"/>
    <property type="project" value="InterPro"/>
</dbReference>
<dbReference type="InterPro" id="IPR014352">
    <property type="entry name" value="FERM/acyl-CoA-bd_prot_sf"/>
</dbReference>
<evidence type="ECO:0000256" key="7">
    <source>
        <dbReference type="ARBA" id="ARBA00022840"/>
    </source>
</evidence>
<dbReference type="PROSITE" id="PS50057">
    <property type="entry name" value="FERM_3"/>
    <property type="match status" value="1"/>
</dbReference>
<dbReference type="Gene3D" id="3.10.20.90">
    <property type="entry name" value="Phosphatidylinositol 3-kinase Catalytic Subunit, Chain A, domain 1"/>
    <property type="match status" value="1"/>
</dbReference>
<dbReference type="GO" id="GO:0005925">
    <property type="term" value="C:focal adhesion"/>
    <property type="evidence" value="ECO:0007669"/>
    <property type="project" value="InterPro"/>
</dbReference>
<dbReference type="Gene3D" id="1.20.120.330">
    <property type="entry name" value="Nucleotidyltransferases domain 2"/>
    <property type="match status" value="1"/>
</dbReference>
<dbReference type="STRING" id="1661398.A0A482W9S4"/>
<keyword evidence="4" id="KW-0808">Transferase</keyword>
<feature type="region of interest" description="Disordered" evidence="9">
    <location>
        <begin position="494"/>
        <end position="601"/>
    </location>
</feature>
<dbReference type="Pfam" id="PF18038">
    <property type="entry name" value="FERM_N_2"/>
    <property type="match status" value="1"/>
</dbReference>
<dbReference type="GO" id="GO:0004713">
    <property type="term" value="F:protein tyrosine kinase activity"/>
    <property type="evidence" value="ECO:0007669"/>
    <property type="project" value="InterPro"/>
</dbReference>
<feature type="compositionally biased region" description="Polar residues" evidence="9">
    <location>
        <begin position="734"/>
        <end position="759"/>
    </location>
</feature>
<protein>
    <submittedName>
        <fullName evidence="11">Focal adhesion kinase 1</fullName>
    </submittedName>
</protein>
<dbReference type="InterPro" id="IPR035963">
    <property type="entry name" value="FERM_2"/>
</dbReference>
<evidence type="ECO:0000256" key="3">
    <source>
        <dbReference type="ARBA" id="ARBA00022553"/>
    </source>
</evidence>
<dbReference type="Gene3D" id="1.20.80.10">
    <property type="match status" value="1"/>
</dbReference>
<dbReference type="SUPFAM" id="SSF54236">
    <property type="entry name" value="Ubiquitin-like"/>
    <property type="match status" value="1"/>
</dbReference>
<name>A0A482W9S4_ASBVE</name>
<dbReference type="InterPro" id="IPR019748">
    <property type="entry name" value="FERM_central"/>
</dbReference>
<dbReference type="InterPro" id="IPR000299">
    <property type="entry name" value="FERM_domain"/>
</dbReference>
<sequence length="1044" mass="117155">MQFLNFCSDVSPTPPVSQGSPVRCVRNRMDSPKKSPHNSPVSTDRAILKVHFPNGGFNIIKYGDAVDVKGIISTVTERLSIGERYYTGLYAMRLCRPSTGEVYWLHQDLTMKQVQEKYLAKHPNSEWRYDLRIRYLPTSLQDLCDKDKVTFHYYYDQVKNDYLSDCNIRIEQDVVVQLCCLEIRRYFKETLPNPLDKKSNFEYLEREIGMHRFIPHRILSTMKQKSLRKSIQSQFKKYVNMTDTECMFKFLETLMLYYKFDQERFRVDLGSSWSVPVELVIGPDLGISYTNVQTSSTTRIANFDQIQAIQTLVSDCEEHNKATLQLRVAGAQEILFFTCPNLETAESLADLIDGYCRLHSGSQTSIWNKKDSHPSKHKASRNSDNTTGTMLSEDYAEIVDEEGDYSTPAKIMAPGPQTYIVAQNPEVLAHLMKENETRGLSPAAYTTPASVFNTVAVDFEKSEDIPEPVLKTCPIPIQNLKKLDPEVPESLPDPAYLKKLGTLERTPSRTSTGSTTPKIGSLERKISDSGESISSNMNSLERNTHLTHSSHSSLDKSGMFSPKLGSLERKSKNNSPKMGSLERTHSHTAAFSPKMGSLERNKPQQVIYDPESIPNYHPEPVMYQFSDKSKEMQQFEESIYDFGGADVKSCAHKQPFFMQKAVDNKLQEQKQASSSPQQSLYGDLLLEKSKYTNQSHFNHNLLEERLRQQQRESEEDSRWLAESETNLKKRLSIVTPSTEPDTVQSNSQSLNSLPTSPNYSSTASQQLSSSLANMSFSGNGLQSSTNSQCSSKSHSPSGSVTSTMTVTGKQERSHTPNSGSENGDVGKTKMANPTPTADLDRTNDKVYDCTTQVVKAVMSLSQGVQQSHADQYLDLVRKVGLELRGLLASVDEIVNFFPTSAQREVEMAHKVLSKDMTELVSAMKLAQHYSQTTLDNEYRKGMLGAAHVLAMDSKNLLDVVDTIRIRYPQFNKHLFKADPIPEADVSEVDSSEKQDTPKTTEAPSTYPNLPSSPVPVTCTVVPVYTNYVQSAATSSNLSTNQIDS</sequence>
<evidence type="ECO:0000256" key="5">
    <source>
        <dbReference type="ARBA" id="ARBA00022741"/>
    </source>
</evidence>
<dbReference type="Gene3D" id="2.30.29.30">
    <property type="entry name" value="Pleckstrin-homology domain (PH domain)/Phosphotyrosine-binding domain (PTB)"/>
    <property type="match status" value="1"/>
</dbReference>
<dbReference type="GO" id="GO:0005524">
    <property type="term" value="F:ATP binding"/>
    <property type="evidence" value="ECO:0007669"/>
    <property type="project" value="UniProtKB-KW"/>
</dbReference>
<evidence type="ECO:0000256" key="6">
    <source>
        <dbReference type="ARBA" id="ARBA00022777"/>
    </source>
</evidence>
<feature type="compositionally biased region" description="Low complexity" evidence="9">
    <location>
        <begin position="508"/>
        <end position="517"/>
    </location>
</feature>
<evidence type="ECO:0000256" key="1">
    <source>
        <dbReference type="ARBA" id="ARBA00004236"/>
    </source>
</evidence>
<dbReference type="GO" id="GO:0030182">
    <property type="term" value="P:neuron differentiation"/>
    <property type="evidence" value="ECO:0007669"/>
    <property type="project" value="UniProtKB-ARBA"/>
</dbReference>
<feature type="region of interest" description="Disordered" evidence="9">
    <location>
        <begin position="983"/>
        <end position="1011"/>
    </location>
</feature>
<dbReference type="CDD" id="cd14473">
    <property type="entry name" value="FERM_B-lobe"/>
    <property type="match status" value="1"/>
</dbReference>